<keyword evidence="1" id="KW-0812">Transmembrane</keyword>
<protein>
    <recommendedName>
        <fullName evidence="4">3TM holin, Phage_holin_3</fullName>
    </recommendedName>
</protein>
<keyword evidence="1" id="KW-0472">Membrane</keyword>
<sequence>MAAVSFLVYLLISSVLLDWACRSKMLRRVLYAVLMAAGITTCTQLGPREVLYLDGGMWGMVLALAGFRLLFKRSHYRRAREG</sequence>
<accession>A0ABX8N788</accession>
<keyword evidence="1" id="KW-1133">Transmembrane helix</keyword>
<dbReference type="EMBL" id="CP077076">
    <property type="protein sequence ID" value="QXH52231.1"/>
    <property type="molecule type" value="Genomic_DNA"/>
</dbReference>
<evidence type="ECO:0008006" key="4">
    <source>
        <dbReference type="Google" id="ProtNLM"/>
    </source>
</evidence>
<feature type="transmembrane region" description="Helical" evidence="1">
    <location>
        <begin position="52"/>
        <end position="71"/>
    </location>
</feature>
<reference evidence="2" key="1">
    <citation type="journal article" date="2021" name="Microorganisms">
        <title>The Ever-Expanding Pseudomonas Genus: Description of 43 New Species and Partition of the Pseudomonas putida Group.</title>
        <authorList>
            <person name="Girard L."/>
            <person name="Lood C."/>
            <person name="Hofte M."/>
            <person name="Vandamme P."/>
            <person name="Rokni-Zadeh H."/>
            <person name="van Noort V."/>
            <person name="Lavigne R."/>
            <person name="De Mot R."/>
        </authorList>
    </citation>
    <scope>NUCLEOTIDE SEQUENCE</scope>
    <source>
        <strain evidence="2">COW40</strain>
    </source>
</reference>
<evidence type="ECO:0000313" key="2">
    <source>
        <dbReference type="EMBL" id="QXH52231.1"/>
    </source>
</evidence>
<keyword evidence="3" id="KW-1185">Reference proteome</keyword>
<evidence type="ECO:0000256" key="1">
    <source>
        <dbReference type="SAM" id="Phobius"/>
    </source>
</evidence>
<feature type="transmembrane region" description="Helical" evidence="1">
    <location>
        <begin position="6"/>
        <end position="22"/>
    </location>
</feature>
<dbReference type="RefSeq" id="WP_217841689.1">
    <property type="nucleotide sequence ID" value="NZ_CP077076.1"/>
</dbReference>
<gene>
    <name evidence="2" type="ORF">KSS94_03580</name>
</gene>
<dbReference type="Proteomes" id="UP001046350">
    <property type="component" value="Chromosome"/>
</dbReference>
<proteinExistence type="predicted"/>
<feature type="transmembrane region" description="Helical" evidence="1">
    <location>
        <begin position="29"/>
        <end position="46"/>
    </location>
</feature>
<name>A0ABX8N788_9PSED</name>
<evidence type="ECO:0000313" key="3">
    <source>
        <dbReference type="Proteomes" id="UP001046350"/>
    </source>
</evidence>
<organism evidence="2 3">
    <name type="scientific">Pseudomonas fakonensis</name>
    <dbReference type="NCBI Taxonomy" id="2842355"/>
    <lineage>
        <taxon>Bacteria</taxon>
        <taxon>Pseudomonadati</taxon>
        <taxon>Pseudomonadota</taxon>
        <taxon>Gammaproteobacteria</taxon>
        <taxon>Pseudomonadales</taxon>
        <taxon>Pseudomonadaceae</taxon>
        <taxon>Pseudomonas</taxon>
    </lineage>
</organism>